<comment type="similarity">
    <text evidence="1">Belongs to the protein kinase superfamily. ADCK protein kinase family.</text>
</comment>
<evidence type="ECO:0000256" key="3">
    <source>
        <dbReference type="SAM" id="SignalP"/>
    </source>
</evidence>
<feature type="domain" description="ABC1 atypical kinase-like" evidence="4">
    <location>
        <begin position="452"/>
        <end position="579"/>
    </location>
</feature>
<evidence type="ECO:0000256" key="2">
    <source>
        <dbReference type="SAM" id="MobiDB-lite"/>
    </source>
</evidence>
<feature type="region of interest" description="Disordered" evidence="2">
    <location>
        <begin position="428"/>
        <end position="447"/>
    </location>
</feature>
<accession>A0A9N8DDH8</accession>
<organism evidence="5 6">
    <name type="scientific">Seminavis robusta</name>
    <dbReference type="NCBI Taxonomy" id="568900"/>
    <lineage>
        <taxon>Eukaryota</taxon>
        <taxon>Sar</taxon>
        <taxon>Stramenopiles</taxon>
        <taxon>Ochrophyta</taxon>
        <taxon>Bacillariophyta</taxon>
        <taxon>Bacillariophyceae</taxon>
        <taxon>Bacillariophycidae</taxon>
        <taxon>Naviculales</taxon>
        <taxon>Naviculaceae</taxon>
        <taxon>Seminavis</taxon>
    </lineage>
</organism>
<sequence length="737" mass="82149">MRFSVLLGVSLFIIAAQIPFAGGFSIATSTAVNLRTGNSCQLQFTIPPPERTTFRFTPSIVRHTYQPPKANTLQPLRTSLTLQDEQIKISSWRKRRRNFLQSTRLAVGVLFALTTVSSNTAWAASSAAAATTSSPSLLGSLWGKRTLPIARTCRKIIKLSLLSFLMIRWLRLQKRLSLDPTSEWSRYANHPGARGRALGSLVCLQIFPLWLVTRVLQLCKRKELAERIRTRTGNVFADGLLKLGPLYIKMGQILSCRDNLLPPAWITAMEKLQDQVPSRRGRDALELAYEAMGGKDEFNRVFSDFDPEPLAAASLGQVHKAVLHDNVRIKGKDDETNGVVAVKIQRAKLREIYDQDLVVMNKLAAFMDKMGGIKSNVGGVSQSWTDIFSDAEEILYREIDYRDEATNARRFADDFGLDIGGKPLKRQSSSSAAVDHSKIATSKDGEPLPSAASWIRTPYVYTDLSTEKVLVMEFVPSIKITNKAKLDAANVTMEEREYLSDMLARSYLRQFCCNLFFSTDPHPGNLGVELLDRRTRTSKDSRRVRLVFYDFGQAASLNVNQADGILDIMEAIIDLDVERSVDAFQTMGVLNEDANLDLVRAKVAENYRTGKVKANQKKLKRKGYQSTRGDSTAAKAMSSNATTAVSEETPASTKDSDVMKFFSLPAEYAFVARALSQMDGVGKTLDSDFDFVSSAAPYIVEIKGATKYLKDELKKRWSNFVTELRSPYGKVNKLTKV</sequence>
<dbReference type="GO" id="GO:0016301">
    <property type="term" value="F:kinase activity"/>
    <property type="evidence" value="ECO:0007669"/>
    <property type="project" value="UniProtKB-KW"/>
</dbReference>
<keyword evidence="5" id="KW-0418">Kinase</keyword>
<protein>
    <submittedName>
        <fullName evidence="5">OF BC1 COMPLEX KINASE 7, chloroplastic</fullName>
    </submittedName>
</protein>
<gene>
    <name evidence="5" type="ORF">SEMRO_69_G038480.1</name>
</gene>
<name>A0A9N8DDH8_9STRA</name>
<feature type="compositionally biased region" description="Polar residues" evidence="2">
    <location>
        <begin position="637"/>
        <end position="651"/>
    </location>
</feature>
<dbReference type="InterPro" id="IPR050154">
    <property type="entry name" value="UbiB_kinase"/>
</dbReference>
<evidence type="ECO:0000256" key="1">
    <source>
        <dbReference type="ARBA" id="ARBA00009670"/>
    </source>
</evidence>
<dbReference type="OrthoDB" id="201153at2759"/>
<dbReference type="SUPFAM" id="SSF56112">
    <property type="entry name" value="Protein kinase-like (PK-like)"/>
    <property type="match status" value="1"/>
</dbReference>
<evidence type="ECO:0000313" key="5">
    <source>
        <dbReference type="EMBL" id="CAB9499800.1"/>
    </source>
</evidence>
<reference evidence="5" key="1">
    <citation type="submission" date="2020-06" db="EMBL/GenBank/DDBJ databases">
        <authorList>
            <consortium name="Plant Systems Biology data submission"/>
        </authorList>
    </citation>
    <scope>NUCLEOTIDE SEQUENCE</scope>
    <source>
        <strain evidence="5">D6</strain>
    </source>
</reference>
<dbReference type="AlphaFoldDB" id="A0A9N8DDH8"/>
<dbReference type="InterPro" id="IPR011009">
    <property type="entry name" value="Kinase-like_dom_sf"/>
</dbReference>
<keyword evidence="6" id="KW-1185">Reference proteome</keyword>
<dbReference type="PANTHER" id="PTHR10566">
    <property type="entry name" value="CHAPERONE-ACTIVITY OF BC1 COMPLEX CABC1 -RELATED"/>
    <property type="match status" value="1"/>
</dbReference>
<feature type="chain" id="PRO_5040242315" evidence="3">
    <location>
        <begin position="24"/>
        <end position="737"/>
    </location>
</feature>
<dbReference type="EMBL" id="CAICTM010000068">
    <property type="protein sequence ID" value="CAB9499800.1"/>
    <property type="molecule type" value="Genomic_DNA"/>
</dbReference>
<evidence type="ECO:0000313" key="6">
    <source>
        <dbReference type="Proteomes" id="UP001153069"/>
    </source>
</evidence>
<dbReference type="InterPro" id="IPR004147">
    <property type="entry name" value="ABC1_dom"/>
</dbReference>
<dbReference type="Proteomes" id="UP001153069">
    <property type="component" value="Unassembled WGS sequence"/>
</dbReference>
<keyword evidence="5" id="KW-0808">Transferase</keyword>
<dbReference type="PANTHER" id="PTHR10566:SF113">
    <property type="entry name" value="PROTEIN ACTIVITY OF BC1 COMPLEX KINASE 7, CHLOROPLASTIC"/>
    <property type="match status" value="1"/>
</dbReference>
<feature type="signal peptide" evidence="3">
    <location>
        <begin position="1"/>
        <end position="23"/>
    </location>
</feature>
<comment type="caution">
    <text evidence="5">The sequence shown here is derived from an EMBL/GenBank/DDBJ whole genome shotgun (WGS) entry which is preliminary data.</text>
</comment>
<dbReference type="Pfam" id="PF03109">
    <property type="entry name" value="ABC1"/>
    <property type="match status" value="2"/>
</dbReference>
<evidence type="ECO:0000259" key="4">
    <source>
        <dbReference type="Pfam" id="PF03109"/>
    </source>
</evidence>
<feature type="compositionally biased region" description="Basic and acidic residues" evidence="2">
    <location>
        <begin position="435"/>
        <end position="446"/>
    </location>
</feature>
<proteinExistence type="inferred from homology"/>
<feature type="region of interest" description="Disordered" evidence="2">
    <location>
        <begin position="621"/>
        <end position="651"/>
    </location>
</feature>
<feature type="domain" description="ABC1 atypical kinase-like" evidence="4">
    <location>
        <begin position="271"/>
        <end position="415"/>
    </location>
</feature>
<dbReference type="CDD" id="cd05121">
    <property type="entry name" value="ABC1_ADCK3-like"/>
    <property type="match status" value="1"/>
</dbReference>
<keyword evidence="3" id="KW-0732">Signal</keyword>